<accession>R0JST7</accession>
<gene>
    <name evidence="1" type="ORF">Anapl_13413</name>
</gene>
<proteinExistence type="predicted"/>
<protein>
    <submittedName>
        <fullName evidence="1">Uncharacterized protein</fullName>
    </submittedName>
</protein>
<organism evidence="1 2">
    <name type="scientific">Anas platyrhynchos</name>
    <name type="common">Mallard</name>
    <name type="synonym">Anas boschas</name>
    <dbReference type="NCBI Taxonomy" id="8839"/>
    <lineage>
        <taxon>Eukaryota</taxon>
        <taxon>Metazoa</taxon>
        <taxon>Chordata</taxon>
        <taxon>Craniata</taxon>
        <taxon>Vertebrata</taxon>
        <taxon>Euteleostomi</taxon>
        <taxon>Archelosauria</taxon>
        <taxon>Archosauria</taxon>
        <taxon>Dinosauria</taxon>
        <taxon>Saurischia</taxon>
        <taxon>Theropoda</taxon>
        <taxon>Coelurosauria</taxon>
        <taxon>Aves</taxon>
        <taxon>Neognathae</taxon>
        <taxon>Galloanserae</taxon>
        <taxon>Anseriformes</taxon>
        <taxon>Anatidae</taxon>
        <taxon>Anatinae</taxon>
        <taxon>Anas</taxon>
    </lineage>
</organism>
<dbReference type="EMBL" id="KB743192">
    <property type="protein sequence ID" value="EOB00501.1"/>
    <property type="molecule type" value="Genomic_DNA"/>
</dbReference>
<reference evidence="2" key="1">
    <citation type="journal article" date="2013" name="Nat. Genet.">
        <title>The duck genome and transcriptome provide insight into an avian influenza virus reservoir species.</title>
        <authorList>
            <person name="Huang Y."/>
            <person name="Li Y."/>
            <person name="Burt D.W."/>
            <person name="Chen H."/>
            <person name="Zhang Y."/>
            <person name="Qian W."/>
            <person name="Kim H."/>
            <person name="Gan S."/>
            <person name="Zhao Y."/>
            <person name="Li J."/>
            <person name="Yi K."/>
            <person name="Feng H."/>
            <person name="Zhu P."/>
            <person name="Li B."/>
            <person name="Liu Q."/>
            <person name="Fairley S."/>
            <person name="Magor K.E."/>
            <person name="Du Z."/>
            <person name="Hu X."/>
            <person name="Goodman L."/>
            <person name="Tafer H."/>
            <person name="Vignal A."/>
            <person name="Lee T."/>
            <person name="Kim K.W."/>
            <person name="Sheng Z."/>
            <person name="An Y."/>
            <person name="Searle S."/>
            <person name="Herrero J."/>
            <person name="Groenen M.A."/>
            <person name="Crooijmans R.P."/>
            <person name="Faraut T."/>
            <person name="Cai Q."/>
            <person name="Webster R.G."/>
            <person name="Aldridge J.R."/>
            <person name="Warren W.C."/>
            <person name="Bartschat S."/>
            <person name="Kehr S."/>
            <person name="Marz M."/>
            <person name="Stadler P.F."/>
            <person name="Smith J."/>
            <person name="Kraus R.H."/>
            <person name="Zhao Y."/>
            <person name="Ren L."/>
            <person name="Fei J."/>
            <person name="Morisson M."/>
            <person name="Kaiser P."/>
            <person name="Griffin D.K."/>
            <person name="Rao M."/>
            <person name="Pitel F."/>
            <person name="Wang J."/>
            <person name="Li N."/>
        </authorList>
    </citation>
    <scope>NUCLEOTIDE SEQUENCE [LARGE SCALE GENOMIC DNA]</scope>
</reference>
<name>R0JST7_ANAPL</name>
<evidence type="ECO:0000313" key="1">
    <source>
        <dbReference type="EMBL" id="EOB00501.1"/>
    </source>
</evidence>
<dbReference type="Proteomes" id="UP000296049">
    <property type="component" value="Unassembled WGS sequence"/>
</dbReference>
<keyword evidence="2" id="KW-1185">Reference proteome</keyword>
<sequence length="313" mass="35048">MRQGLKVNEPGVKLKYKDWWEERVEDEKMLSELQDLQGMNIAVWCLGILVQRSHQLTPMGEGERRCKAGLASWQNGQRGLRDEHKLSCATAAAGSEQALIANILKTQGEIHSASFLEKDLVCIYEREKTGPRVSVYKDFKVFLAGAFRMCPGSISFPQGAAELSLPHPSEKPQAASGDEPPAVAVLTVSGNGLQFHPAQLRAFKWGRDRLWQQEIQNTLKYVETMMELHIHNHRTSEHNVMDVTCNKSQLINDVIYHVSGCCCSGSLGLDNTRELHLGPCSLSCERQKYAAQNFCVEARLVAHSSRKSMLENQ</sequence>
<dbReference type="AlphaFoldDB" id="R0JST7"/>
<evidence type="ECO:0000313" key="2">
    <source>
        <dbReference type="Proteomes" id="UP000296049"/>
    </source>
</evidence>